<dbReference type="STRING" id="670155.SAMN04488001_0356"/>
<reference evidence="2" key="1">
    <citation type="submission" date="2016-10" db="EMBL/GenBank/DDBJ databases">
        <authorList>
            <person name="Varghese N."/>
            <person name="Submissions S."/>
        </authorList>
    </citation>
    <scope>NUCLEOTIDE SEQUENCE [LARGE SCALE GENOMIC DNA]</scope>
    <source>
        <strain evidence="2">DSM 26922</strain>
    </source>
</reference>
<gene>
    <name evidence="1" type="ORF">SAMN04488001_0356</name>
</gene>
<accession>A0A1H2R1U3</accession>
<organism evidence="1 2">
    <name type="scientific">Litoreibacter albidus</name>
    <dbReference type="NCBI Taxonomy" id="670155"/>
    <lineage>
        <taxon>Bacteria</taxon>
        <taxon>Pseudomonadati</taxon>
        <taxon>Pseudomonadota</taxon>
        <taxon>Alphaproteobacteria</taxon>
        <taxon>Rhodobacterales</taxon>
        <taxon>Roseobacteraceae</taxon>
        <taxon>Litoreibacter</taxon>
    </lineage>
</organism>
<proteinExistence type="predicted"/>
<protein>
    <submittedName>
        <fullName evidence="1">Uncharacterized protein</fullName>
    </submittedName>
</protein>
<dbReference type="EMBL" id="FNOI01000001">
    <property type="protein sequence ID" value="SDW13403.1"/>
    <property type="molecule type" value="Genomic_DNA"/>
</dbReference>
<evidence type="ECO:0000313" key="1">
    <source>
        <dbReference type="EMBL" id="SDW13403.1"/>
    </source>
</evidence>
<name>A0A1H2R1U3_9RHOB</name>
<dbReference type="Proteomes" id="UP000199441">
    <property type="component" value="Unassembled WGS sequence"/>
</dbReference>
<dbReference type="AlphaFoldDB" id="A0A1H2R1U3"/>
<evidence type="ECO:0000313" key="2">
    <source>
        <dbReference type="Proteomes" id="UP000199441"/>
    </source>
</evidence>
<keyword evidence="2" id="KW-1185">Reference proteome</keyword>
<sequence length="90" mass="10286">MPRDHGLRRDERGVKIGCLGGMRDGLLRRGKSIWVRYIYKIYNQKPLAGPTLKNKFTKLSFNPRCLAVIIKRACYKPVEGVNSILLERAA</sequence>